<dbReference type="AlphaFoldDB" id="K6VHL9"/>
<protein>
    <submittedName>
        <fullName evidence="2">Uncharacterized protein</fullName>
    </submittedName>
</protein>
<evidence type="ECO:0000313" key="2">
    <source>
        <dbReference type="EMBL" id="GAB68862.1"/>
    </source>
</evidence>
<organism evidence="2 3">
    <name type="scientific">Plasmodium cynomolgi (strain B)</name>
    <dbReference type="NCBI Taxonomy" id="1120755"/>
    <lineage>
        <taxon>Eukaryota</taxon>
        <taxon>Sar</taxon>
        <taxon>Alveolata</taxon>
        <taxon>Apicomplexa</taxon>
        <taxon>Aconoidasida</taxon>
        <taxon>Haemosporida</taxon>
        <taxon>Plasmodiidae</taxon>
        <taxon>Plasmodium</taxon>
        <taxon>Plasmodium (Plasmodium)</taxon>
    </lineage>
</organism>
<gene>
    <name evidence="2" type="ORF">PCYB_142900</name>
</gene>
<sequence length="1243" mass="145662">MTDKTLFISFLSVCFLKYLLCSSIHIYEFNKRELLKIYEESTGDDLALGKNTLDAEDVFHNLKLLSICNSNRNNFVKHISNLVCKNIFFSSYVRITKVDVLYGDMVHSKGSKHVKEINFVCKYYIYDNSYEIVKCNDGFDIERRRSDEEKRVSNHGDFMQSNHLITSEKTLSVDSGEEADKSTEKNTKGVITSSVGTHNGDYLCKLKLNVHSYLTEAEKVMLKILIGLCIKLGYKRQILFTENVHSLVKHYEHNQLKDTLFSLQFDVHYSKFYSTNDVYSIEGENSFINDERKMDRERGIPKMHFKFFANKSYLLWRGIEQKREVFNYKFRELISLLNRINYKERIKACYMNELYVQYEEDELYMRKSLSSKLTKQSAEKTKHQNRLRLQEKNTSGNYILVEALEHFCGEDAASFEDCVSNVMSSSTLDEKGKSIMHHFLYSNFLCVEKCPPNEEEINVFGHDMVRKKLQQYISQSSSLPFRRNTFSEKIKNKIKKKKIPSDVLLPRDENIQKEFFENVIFSTDLDSIKSLLKDELDKLNVKDNVEHRICNIGKYVRYHEKLYIRDYQRRKSRMLYEFGILRGSFWSNLKGARRWNWGKGEKQAETGGDFNFAIKNSHGGVANTGAPTGTSQSGDKHHGVGDRRTNGMDGSKDVDIIPPRFIVEPGGKKIHILQSEYEYDVLRDVYRTDQANRRSGEKESHLSRDRAVRRNEFFSLFHHREGHYKFVIKNVPTKLRELLQKSGNHRGGGIHPRGGNEWETDPYPFSYRNLRFACSTDGTWPYGRREVAFFKNGSVHCEAEFQNELSVSRTPRNGKQSLGHSPRGVLIKSSDLRSKIVERNSIDKRNVPLKSEKKKKALFLHPESVLYEKEEIYFAENPGVKSEVIGFVLYHDVCTVWYLGQDTHPVNSPFLGSDLLEMIFGYCILHGFRKMRVKNESLNYETGIRTSFIEILLNGKTALEHLGLRLTNVAKFSKELYYVITGYTWKSDLVLSPMVRFENNLYINHDIEERFFHYVNKTCRNMLHKLSFTCEENYYPYKNCYDIYPSVRRSQNNLCHFELNPIYKELKELFPDSCNIGQRIRKCYEEIQKNIVCTHNGEEGEEGEEEGCKYYNFIVNTFIKPRRKTSFFIYHNMYVQEYLSKKSYPYYLLLSEVIKNEENNILEKGNYDLVADAQTHLFLNHVLQNSTFFIFWNFSTEFWKRLRYIQASPTGGTSTPQKGQAVFCPMAYAYEFVEHLDTFYVRE</sequence>
<reference evidence="2 3" key="1">
    <citation type="journal article" date="2012" name="Nat. Genet.">
        <title>Plasmodium cynomolgi genome sequences provide insight into Plasmodium vivax and the monkey malaria clade.</title>
        <authorList>
            <person name="Tachibana S."/>
            <person name="Sullivan S.A."/>
            <person name="Kawai S."/>
            <person name="Nakamura S."/>
            <person name="Kim H.R."/>
            <person name="Goto N."/>
            <person name="Arisue N."/>
            <person name="Palacpac N.M.Q."/>
            <person name="Honma H."/>
            <person name="Yagi M."/>
            <person name="Tougan T."/>
            <person name="Katakai Y."/>
            <person name="Kaneko O."/>
            <person name="Mita T."/>
            <person name="Kita K."/>
            <person name="Yasutomi Y."/>
            <person name="Sutton P.L."/>
            <person name="Shakhbatyan R."/>
            <person name="Horii T."/>
            <person name="Yasunaga T."/>
            <person name="Barnwell J.W."/>
            <person name="Escalante A.A."/>
            <person name="Carlton J.M."/>
            <person name="Tanabe K."/>
        </authorList>
    </citation>
    <scope>NUCLEOTIDE SEQUENCE [LARGE SCALE GENOMIC DNA]</scope>
    <source>
        <strain evidence="2 3">B</strain>
    </source>
</reference>
<feature type="compositionally biased region" description="Basic and acidic residues" evidence="1">
    <location>
        <begin position="634"/>
        <end position="651"/>
    </location>
</feature>
<dbReference type="GeneID" id="14695240"/>
<evidence type="ECO:0000313" key="3">
    <source>
        <dbReference type="Proteomes" id="UP000006319"/>
    </source>
</evidence>
<dbReference type="EMBL" id="DF157106">
    <property type="protein sequence ID" value="GAB68862.1"/>
    <property type="molecule type" value="Genomic_DNA"/>
</dbReference>
<dbReference type="OMA" id="DMFKDQN"/>
<name>K6VHL9_PLACD</name>
<dbReference type="VEuPathDB" id="PlasmoDB:PCYB_142900"/>
<dbReference type="OrthoDB" id="384423at2759"/>
<dbReference type="PhylomeDB" id="K6VHL9"/>
<dbReference type="Proteomes" id="UP000006319">
    <property type="component" value="Chromosome 14"/>
</dbReference>
<proteinExistence type="predicted"/>
<dbReference type="KEGG" id="pcy:PCYB_142900"/>
<accession>K6VHL9</accession>
<feature type="region of interest" description="Disordered" evidence="1">
    <location>
        <begin position="621"/>
        <end position="651"/>
    </location>
</feature>
<evidence type="ECO:0000256" key="1">
    <source>
        <dbReference type="SAM" id="MobiDB-lite"/>
    </source>
</evidence>
<keyword evidence="3" id="KW-1185">Reference proteome</keyword>
<dbReference type="RefSeq" id="XP_004224809.1">
    <property type="nucleotide sequence ID" value="XM_004224761.1"/>
</dbReference>